<reference evidence="13" key="1">
    <citation type="journal article" date="2019" name="Int. J. Syst. Evol. Microbiol.">
        <title>The Global Catalogue of Microorganisms (GCM) 10K type strain sequencing project: providing services to taxonomists for standard genome sequencing and annotation.</title>
        <authorList>
            <consortium name="The Broad Institute Genomics Platform"/>
            <consortium name="The Broad Institute Genome Sequencing Center for Infectious Disease"/>
            <person name="Wu L."/>
            <person name="Ma J."/>
        </authorList>
    </citation>
    <scope>NUCLEOTIDE SEQUENCE [LARGE SCALE GENOMIC DNA]</scope>
    <source>
        <strain evidence="13">JCM 13004</strain>
    </source>
</reference>
<gene>
    <name evidence="12" type="ORF">GCM10009665_35150</name>
</gene>
<feature type="transmembrane region" description="Helical" evidence="10">
    <location>
        <begin position="116"/>
        <end position="137"/>
    </location>
</feature>
<keyword evidence="2" id="KW-0813">Transport</keyword>
<evidence type="ECO:0000313" key="13">
    <source>
        <dbReference type="Proteomes" id="UP001500037"/>
    </source>
</evidence>
<keyword evidence="13" id="KW-1185">Reference proteome</keyword>
<feature type="transmembrane region" description="Helical" evidence="10">
    <location>
        <begin position="186"/>
        <end position="205"/>
    </location>
</feature>
<keyword evidence="3" id="KW-1003">Cell membrane</keyword>
<evidence type="ECO:0000256" key="9">
    <source>
        <dbReference type="SAM" id="MobiDB-lite"/>
    </source>
</evidence>
<sequence length="439" mass="44299">MTSDTRSSSDAQQPSPSTGRTGGVGAAGGVGGRLARFRPQLSLLPLRSRGYRLLVVGQGTSEFGNSFQVVTLPLLVYSFAGGARQLSLVVAAYGACRLLATPLGGILADRVGAWRVMMAADLGRLLATAALVAVAALRVHDLWLVGVLAALVGLGAGLFLPAAWAITPRLLPAEQLQAGNSLSSTVNFTAGLIGPALAGLVVAWLDPAVALGVDAASFAVSAATLLMIGRGPFVAPAPDVARRAGVPRNFLALLRESRLLRSVLTVTVVANLTMGGMSRVALPSLATHDLAVGAIGLGALLAVFTGGSLVGALLVAGLTGLRSRGRTAIQCGLLMGVAVLLIPFAALPGALVGLFVAGTASTVTNVLIVTGIQKQTPPELLARVMAAVTFCALAVFPLSAVVVGAAVSAFGSRGVFVATGLCLLAAFGYALTRSEMRGL</sequence>
<feature type="compositionally biased region" description="Polar residues" evidence="9">
    <location>
        <begin position="1"/>
        <end position="17"/>
    </location>
</feature>
<dbReference type="Proteomes" id="UP001500037">
    <property type="component" value="Unassembled WGS sequence"/>
</dbReference>
<feature type="transmembrane region" description="Helical" evidence="10">
    <location>
        <begin position="259"/>
        <end position="278"/>
    </location>
</feature>
<name>A0ABP4GX88_9ACTN</name>
<evidence type="ECO:0000256" key="3">
    <source>
        <dbReference type="ARBA" id="ARBA00022475"/>
    </source>
</evidence>
<evidence type="ECO:0000256" key="4">
    <source>
        <dbReference type="ARBA" id="ARBA00022692"/>
    </source>
</evidence>
<feature type="transmembrane region" description="Helical" evidence="10">
    <location>
        <begin position="384"/>
        <end position="407"/>
    </location>
</feature>
<feature type="domain" description="Major facilitator superfamily (MFS) profile" evidence="11">
    <location>
        <begin position="43"/>
        <end position="437"/>
    </location>
</feature>
<dbReference type="CDD" id="cd06173">
    <property type="entry name" value="MFS_MefA_like"/>
    <property type="match status" value="1"/>
</dbReference>
<evidence type="ECO:0000256" key="1">
    <source>
        <dbReference type="ARBA" id="ARBA00004429"/>
    </source>
</evidence>
<dbReference type="SUPFAM" id="SSF103473">
    <property type="entry name" value="MFS general substrate transporter"/>
    <property type="match status" value="1"/>
</dbReference>
<comment type="subcellular location">
    <subcellularLocation>
        <location evidence="1">Cell inner membrane</location>
        <topology evidence="1">Multi-pass membrane protein</topology>
    </subcellularLocation>
</comment>
<evidence type="ECO:0000313" key="12">
    <source>
        <dbReference type="EMBL" id="GAA1241322.1"/>
    </source>
</evidence>
<comment type="caution">
    <text evidence="12">The sequence shown here is derived from an EMBL/GenBank/DDBJ whole genome shotgun (WGS) entry which is preliminary data.</text>
</comment>
<dbReference type="EMBL" id="BAAALF010000056">
    <property type="protein sequence ID" value="GAA1241322.1"/>
    <property type="molecule type" value="Genomic_DNA"/>
</dbReference>
<feature type="transmembrane region" description="Helical" evidence="10">
    <location>
        <begin position="143"/>
        <end position="166"/>
    </location>
</feature>
<dbReference type="InterPro" id="IPR036259">
    <property type="entry name" value="MFS_trans_sf"/>
</dbReference>
<feature type="transmembrane region" description="Helical" evidence="10">
    <location>
        <begin position="290"/>
        <end position="315"/>
    </location>
</feature>
<dbReference type="InterPro" id="IPR020846">
    <property type="entry name" value="MFS_dom"/>
</dbReference>
<feature type="transmembrane region" description="Helical" evidence="10">
    <location>
        <begin position="413"/>
        <end position="432"/>
    </location>
</feature>
<comment type="similarity">
    <text evidence="7">Belongs to the major facilitator superfamily. Drug:H(+) antiporter-3 (DHA3) (TC 2.A.1.21) family.</text>
</comment>
<dbReference type="RefSeq" id="WP_344442602.1">
    <property type="nucleotide sequence ID" value="NZ_BAAALF010000056.1"/>
</dbReference>
<evidence type="ECO:0000256" key="7">
    <source>
        <dbReference type="ARBA" id="ARBA00038075"/>
    </source>
</evidence>
<dbReference type="PANTHER" id="PTHR23513:SF9">
    <property type="entry name" value="ENTEROBACTIN EXPORTER ENTS"/>
    <property type="match status" value="1"/>
</dbReference>
<feature type="region of interest" description="Disordered" evidence="9">
    <location>
        <begin position="1"/>
        <end position="25"/>
    </location>
</feature>
<keyword evidence="5 10" id="KW-1133">Transmembrane helix</keyword>
<dbReference type="PROSITE" id="PS50850">
    <property type="entry name" value="MFS"/>
    <property type="match status" value="1"/>
</dbReference>
<evidence type="ECO:0000256" key="2">
    <source>
        <dbReference type="ARBA" id="ARBA00022448"/>
    </source>
</evidence>
<accession>A0ABP4GX88</accession>
<dbReference type="Gene3D" id="1.20.1250.20">
    <property type="entry name" value="MFS general substrate transporter like domains"/>
    <property type="match status" value="1"/>
</dbReference>
<evidence type="ECO:0000256" key="5">
    <source>
        <dbReference type="ARBA" id="ARBA00022989"/>
    </source>
</evidence>
<keyword evidence="4 10" id="KW-0812">Transmembrane</keyword>
<keyword evidence="6 10" id="KW-0472">Membrane</keyword>
<evidence type="ECO:0000256" key="8">
    <source>
        <dbReference type="ARBA" id="ARBA00040914"/>
    </source>
</evidence>
<dbReference type="Pfam" id="PF07690">
    <property type="entry name" value="MFS_1"/>
    <property type="match status" value="1"/>
</dbReference>
<evidence type="ECO:0000256" key="10">
    <source>
        <dbReference type="SAM" id="Phobius"/>
    </source>
</evidence>
<proteinExistence type="inferred from homology"/>
<dbReference type="PANTHER" id="PTHR23513">
    <property type="entry name" value="INTEGRAL MEMBRANE EFFLUX PROTEIN-RELATED"/>
    <property type="match status" value="1"/>
</dbReference>
<protein>
    <recommendedName>
        <fullName evidence="8">Multidrug efflux pump Tap</fullName>
    </recommendedName>
</protein>
<dbReference type="InterPro" id="IPR011701">
    <property type="entry name" value="MFS"/>
</dbReference>
<evidence type="ECO:0000256" key="6">
    <source>
        <dbReference type="ARBA" id="ARBA00023136"/>
    </source>
</evidence>
<evidence type="ECO:0000259" key="11">
    <source>
        <dbReference type="PROSITE" id="PS50850"/>
    </source>
</evidence>
<organism evidence="12 13">
    <name type="scientific">Kitasatospora nipponensis</name>
    <dbReference type="NCBI Taxonomy" id="258049"/>
    <lineage>
        <taxon>Bacteria</taxon>
        <taxon>Bacillati</taxon>
        <taxon>Actinomycetota</taxon>
        <taxon>Actinomycetes</taxon>
        <taxon>Kitasatosporales</taxon>
        <taxon>Streptomycetaceae</taxon>
        <taxon>Kitasatospora</taxon>
    </lineage>
</organism>